<dbReference type="Proteomes" id="UP001497512">
    <property type="component" value="Chromosome 12"/>
</dbReference>
<keyword evidence="9" id="KW-1185">Reference proteome</keyword>
<dbReference type="EMBL" id="OZ019904">
    <property type="protein sequence ID" value="CAK9200105.1"/>
    <property type="molecule type" value="Genomic_DNA"/>
</dbReference>
<evidence type="ECO:0000256" key="1">
    <source>
        <dbReference type="ARBA" id="ARBA00004604"/>
    </source>
</evidence>
<evidence type="ECO:0000313" key="9">
    <source>
        <dbReference type="Proteomes" id="UP001497512"/>
    </source>
</evidence>
<comment type="subcellular location">
    <subcellularLocation>
        <location evidence="1">Nucleus</location>
        <location evidence="1">Nucleolus</location>
    </subcellularLocation>
</comment>
<evidence type="ECO:0000256" key="2">
    <source>
        <dbReference type="ARBA" id="ARBA00007466"/>
    </source>
</evidence>
<comment type="similarity">
    <text evidence="2">Belongs to the NOP14 family.</text>
</comment>
<dbReference type="PANTHER" id="PTHR23183">
    <property type="entry name" value="NOP14"/>
    <property type="match status" value="1"/>
</dbReference>
<proteinExistence type="inferred from homology"/>
<comment type="function">
    <text evidence="6">Involved in nucleolar processing of pre-18S ribosomal RNA. Has a role in the nuclear export of 40S pre-ribosomal subunit to the cytoplasm.</text>
</comment>
<evidence type="ECO:0000313" key="8">
    <source>
        <dbReference type="EMBL" id="CAK9200105.1"/>
    </source>
</evidence>
<feature type="compositionally biased region" description="Acidic residues" evidence="7">
    <location>
        <begin position="377"/>
        <end position="386"/>
    </location>
</feature>
<dbReference type="Pfam" id="PF04147">
    <property type="entry name" value="Nop14"/>
    <property type="match status" value="1"/>
</dbReference>
<evidence type="ECO:0000256" key="4">
    <source>
        <dbReference type="ARBA" id="ARBA00022552"/>
    </source>
</evidence>
<sequence length="952" mass="107767">MGKKRKAEAPTAVVKKKVKRGRTEGSKDKHCGGSRGKADNVFETLWTRRKFDMLGKKEKGEGRRFGLSRSAAVDKRKKTLLQEYKQRGKLNAFLDHRFGEQDENLAEEYKSILRFQKERVAQMQRKSKFTLQYDDDSEATEVLTHRGAALSTLDDFQEDVSLEDEDDEAGCMKPPTHMQMRIHCQLGTEFGFYSSMQPRTKKEIMEEVISKSKFHKAQKAKEKEEDCDLKEKLDSEFSLLAQSNALQSFLCPEKINALKSLLAKGSTSGGGIDVSSLKTGDKSNEEKVKPDDYDKLMKEMLFEMRGHASDRSKSAEEVAKEERTHLEALEKKRKQRMLGDSDSDKESSEENCDEGNIPLQKKKMRNISGDGLGENFLMDDEYEENGWVDQVLAQRGEGDDEKVSDDESGDDEDRGQILGDANDEDSQDKDFGTDDGSDDEESAGSEDGWEQSEDELVELNGMVSKSMLEKTVLETAKKPVKLSMESQGSKKERKVLKRESEAIFKEGQELDGLPFVLEAPQTLLEFQKLVDHRSVEDLATAIQRIRKCNAISLAAENQRNMQVFYNVLLQYFACVAGEKSLSIQRLNVVVKPLIELSGETPYFAALCARERLVHMQWQLSEKLKSIGQVHCWPSSRTLLLIRLWSLMFPPSDFRHAVMTPAILLLSEYLLRCPVTSARDVAIGSFICSLLLSVMRPAHRFCPEALNFLHALLLSAVPKANHSEGAQDLTLVRSQFPLSTQGSAEVELKPLDFVALLAAEDASPVFESVSFRVGILGSVLQTLYGYAGIYKDLMSFPEVFSPFLSVLETIPKQNALPEALQSLITHVAGYITERVIEHERLRQHLHMRVSKPVPLKGFNPRFEENYVQGRNYDLDSERAEKKKLVWQLKHEAKGAVRELRKDNYFLAEEKAKERSLAEEERDEKYHKAMAFLQSQESAFKSGQLGKGRKKGQQ</sequence>
<keyword evidence="4" id="KW-0698">rRNA processing</keyword>
<feature type="compositionally biased region" description="Basic and acidic residues" evidence="7">
    <location>
        <begin position="305"/>
        <end position="330"/>
    </location>
</feature>
<feature type="compositionally biased region" description="Basic and acidic residues" evidence="7">
    <location>
        <begin position="279"/>
        <end position="291"/>
    </location>
</feature>
<protein>
    <recommendedName>
        <fullName evidence="10">Nucleolar protein 14</fullName>
    </recommendedName>
</protein>
<evidence type="ECO:0008006" key="10">
    <source>
        <dbReference type="Google" id="ProtNLM"/>
    </source>
</evidence>
<dbReference type="InterPro" id="IPR007276">
    <property type="entry name" value="Nop14"/>
</dbReference>
<feature type="compositionally biased region" description="Basic and acidic residues" evidence="7">
    <location>
        <begin position="337"/>
        <end position="348"/>
    </location>
</feature>
<feature type="region of interest" description="Disordered" evidence="7">
    <location>
        <begin position="1"/>
        <end position="35"/>
    </location>
</feature>
<feature type="region of interest" description="Disordered" evidence="7">
    <location>
        <begin position="305"/>
        <end position="452"/>
    </location>
</feature>
<name>A0ABP0TM75_9BRYO</name>
<feature type="compositionally biased region" description="Acidic residues" evidence="7">
    <location>
        <begin position="421"/>
        <end position="452"/>
    </location>
</feature>
<accession>A0ABP0TM75</accession>
<feature type="compositionally biased region" description="Acidic residues" evidence="7">
    <location>
        <begin position="398"/>
        <end position="413"/>
    </location>
</feature>
<evidence type="ECO:0000256" key="7">
    <source>
        <dbReference type="SAM" id="MobiDB-lite"/>
    </source>
</evidence>
<keyword evidence="5" id="KW-0539">Nucleus</keyword>
<feature type="compositionally biased region" description="Basic and acidic residues" evidence="7">
    <location>
        <begin position="21"/>
        <end position="35"/>
    </location>
</feature>
<reference evidence="8" key="1">
    <citation type="submission" date="2024-02" db="EMBL/GenBank/DDBJ databases">
        <authorList>
            <consortium name="ELIXIR-Norway"/>
            <consortium name="Elixir Norway"/>
        </authorList>
    </citation>
    <scope>NUCLEOTIDE SEQUENCE</scope>
</reference>
<gene>
    <name evidence="8" type="ORF">CSSPTR1EN2_LOCUS5270</name>
</gene>
<feature type="region of interest" description="Disordered" evidence="7">
    <location>
        <begin position="266"/>
        <end position="291"/>
    </location>
</feature>
<evidence type="ECO:0000256" key="3">
    <source>
        <dbReference type="ARBA" id="ARBA00022517"/>
    </source>
</evidence>
<dbReference type="PANTHER" id="PTHR23183:SF0">
    <property type="entry name" value="NUCLEOLAR PROTEIN 14"/>
    <property type="match status" value="1"/>
</dbReference>
<keyword evidence="3" id="KW-0690">Ribosome biogenesis</keyword>
<evidence type="ECO:0000256" key="6">
    <source>
        <dbReference type="ARBA" id="ARBA00024695"/>
    </source>
</evidence>
<organism evidence="8 9">
    <name type="scientific">Sphagnum troendelagicum</name>
    <dbReference type="NCBI Taxonomy" id="128251"/>
    <lineage>
        <taxon>Eukaryota</taxon>
        <taxon>Viridiplantae</taxon>
        <taxon>Streptophyta</taxon>
        <taxon>Embryophyta</taxon>
        <taxon>Bryophyta</taxon>
        <taxon>Sphagnophytina</taxon>
        <taxon>Sphagnopsida</taxon>
        <taxon>Sphagnales</taxon>
        <taxon>Sphagnaceae</taxon>
        <taxon>Sphagnum</taxon>
    </lineage>
</organism>
<evidence type="ECO:0000256" key="5">
    <source>
        <dbReference type="ARBA" id="ARBA00023242"/>
    </source>
</evidence>